<evidence type="ECO:0000313" key="2">
    <source>
        <dbReference type="EMBL" id="SUV17462.1"/>
    </source>
</evidence>
<proteinExistence type="predicted"/>
<reference evidence="1 3" key="1">
    <citation type="submission" date="2017-03" db="EMBL/GenBank/DDBJ databases">
        <title>The whole genome sequencing and assembly of Lysinibacillus sphaericus DSM 28T strain.</title>
        <authorList>
            <person name="Lee Y.-J."/>
            <person name="Yi H."/>
            <person name="Bahn Y.-S."/>
            <person name="Kim J.F."/>
            <person name="Lee D.-W."/>
        </authorList>
    </citation>
    <scope>NUCLEOTIDE SEQUENCE [LARGE SCALE GENOMIC DNA]</scope>
    <source>
        <strain evidence="1 3">DSM 28</strain>
    </source>
</reference>
<accession>A0A2S0K004</accession>
<name>A0A2S0K004_LYSSH</name>
<dbReference type="EMBL" id="UFSZ01000001">
    <property type="protein sequence ID" value="SUV17462.1"/>
    <property type="molecule type" value="Genomic_DNA"/>
</dbReference>
<dbReference type="Proteomes" id="UP000255295">
    <property type="component" value="Unassembled WGS sequence"/>
</dbReference>
<dbReference type="EMBL" id="CP019980">
    <property type="protein sequence ID" value="AVK96723.1"/>
    <property type="molecule type" value="Genomic_DNA"/>
</dbReference>
<protein>
    <submittedName>
        <fullName evidence="1">Uncharacterized protein</fullName>
    </submittedName>
</protein>
<gene>
    <name evidence="1" type="ORF">LS41612_10810</name>
    <name evidence="2" type="ORF">NCTC10338_02565</name>
</gene>
<dbReference type="Proteomes" id="UP000238825">
    <property type="component" value="Chromosome"/>
</dbReference>
<organism evidence="1 3">
    <name type="scientific">Lysinibacillus sphaericus</name>
    <name type="common">Bacillus sphaericus</name>
    <dbReference type="NCBI Taxonomy" id="1421"/>
    <lineage>
        <taxon>Bacteria</taxon>
        <taxon>Bacillati</taxon>
        <taxon>Bacillota</taxon>
        <taxon>Bacilli</taxon>
        <taxon>Bacillales</taxon>
        <taxon>Bacillaceae</taxon>
        <taxon>Lysinibacillus</taxon>
    </lineage>
</organism>
<evidence type="ECO:0000313" key="4">
    <source>
        <dbReference type="Proteomes" id="UP000255295"/>
    </source>
</evidence>
<dbReference type="GeneID" id="48276691"/>
<evidence type="ECO:0000313" key="3">
    <source>
        <dbReference type="Proteomes" id="UP000238825"/>
    </source>
</evidence>
<evidence type="ECO:0000313" key="1">
    <source>
        <dbReference type="EMBL" id="AVK96723.1"/>
    </source>
</evidence>
<dbReference type="RefSeq" id="WP_024364706.1">
    <property type="nucleotide sequence ID" value="NZ_BJNS01000059.1"/>
</dbReference>
<reference evidence="2 4" key="2">
    <citation type="submission" date="2018-06" db="EMBL/GenBank/DDBJ databases">
        <authorList>
            <consortium name="Pathogen Informatics"/>
            <person name="Doyle S."/>
        </authorList>
    </citation>
    <scope>NUCLEOTIDE SEQUENCE [LARGE SCALE GENOMIC DNA]</scope>
    <source>
        <strain evidence="2 4">NCTC10338</strain>
    </source>
</reference>
<dbReference type="AlphaFoldDB" id="A0A2S0K004"/>
<sequence length="95" mass="10948">MQIPSGSCLQAMIHYSEFYNLTPPLSNDFNDWCKSVVNEMGDREIHLLYLAVNAALNKGLGCQKLMNIMFHELQRRKSEIEFYVTYANALSQIKT</sequence>